<sequence length="313" mass="34863">MLLQPLRGTLGVRRIEHMQLNLGTRCMLTCLNCPLSCLPSERDMMGWAVILEAIELARRLTPVELHLTGGAPELNPHFRQLLKTLSPEFPLTVYTSLAALTLEGLEDILDLYARYRVKLVAALPGYLENYINELPDDALVPSQIRVLHKLNDRGYGMSPDLQLSLILHQPLGPHAPSLRIAYDRTVRTLFEEILNVKVTALIPHVNVPLWRFMEILTTLDEDDLFVQMQVSAQSGANLPGLNCQNGISVGWDGLLYDCDFNQALERPCVLGESPNIMSRNIGREELERRHVLTGPQCLGCVSGTGPAGLIWTA</sequence>
<dbReference type="Proteomes" id="UP000189733">
    <property type="component" value="Unassembled WGS sequence"/>
</dbReference>
<evidence type="ECO:0000256" key="4">
    <source>
        <dbReference type="ARBA" id="ARBA00023004"/>
    </source>
</evidence>
<reference evidence="7 8" key="1">
    <citation type="submission" date="2017-02" db="EMBL/GenBank/DDBJ databases">
        <authorList>
            <person name="Peterson S.W."/>
        </authorList>
    </citation>
    <scope>NUCLEOTIDE SEQUENCE [LARGE SCALE GENOMIC DNA]</scope>
    <source>
        <strain evidence="7 8">DSM 18034</strain>
    </source>
</reference>
<gene>
    <name evidence="7" type="ORF">SAMN02745702_00552</name>
</gene>
<dbReference type="AlphaFoldDB" id="A0A1T4VKK1"/>
<dbReference type="GO" id="GO:0051536">
    <property type="term" value="F:iron-sulfur cluster binding"/>
    <property type="evidence" value="ECO:0007669"/>
    <property type="project" value="UniProtKB-KW"/>
</dbReference>
<organism evidence="7 8">
    <name type="scientific">Desulfobaculum bizertense DSM 18034</name>
    <dbReference type="NCBI Taxonomy" id="1121442"/>
    <lineage>
        <taxon>Bacteria</taxon>
        <taxon>Pseudomonadati</taxon>
        <taxon>Thermodesulfobacteriota</taxon>
        <taxon>Desulfovibrionia</taxon>
        <taxon>Desulfovibrionales</taxon>
        <taxon>Desulfovibrionaceae</taxon>
        <taxon>Desulfobaculum</taxon>
    </lineage>
</organism>
<keyword evidence="8" id="KW-1185">Reference proteome</keyword>
<feature type="domain" description="Arsenosugar biosynthesis radical SAM protein ArsS-like C-terminal" evidence="6">
    <location>
        <begin position="184"/>
        <end position="305"/>
    </location>
</feature>
<evidence type="ECO:0000256" key="3">
    <source>
        <dbReference type="ARBA" id="ARBA00022723"/>
    </source>
</evidence>
<evidence type="ECO:0000313" key="7">
    <source>
        <dbReference type="EMBL" id="SKA65469.1"/>
    </source>
</evidence>
<keyword evidence="2" id="KW-0949">S-adenosyl-L-methionine</keyword>
<dbReference type="GO" id="GO:0003824">
    <property type="term" value="F:catalytic activity"/>
    <property type="evidence" value="ECO:0007669"/>
    <property type="project" value="InterPro"/>
</dbReference>
<evidence type="ECO:0000313" key="8">
    <source>
        <dbReference type="Proteomes" id="UP000189733"/>
    </source>
</evidence>
<evidence type="ECO:0000259" key="6">
    <source>
        <dbReference type="Pfam" id="PF12345"/>
    </source>
</evidence>
<keyword evidence="4" id="KW-0408">Iron</keyword>
<dbReference type="SFLD" id="SFLDS00029">
    <property type="entry name" value="Radical_SAM"/>
    <property type="match status" value="1"/>
</dbReference>
<proteinExistence type="predicted"/>
<accession>A0A1T4VKK1</accession>
<comment type="cofactor">
    <cofactor evidence="1">
        <name>[4Fe-4S] cluster</name>
        <dbReference type="ChEBI" id="CHEBI:49883"/>
    </cofactor>
</comment>
<keyword evidence="5" id="KW-0411">Iron-sulfur</keyword>
<dbReference type="SUPFAM" id="SSF102114">
    <property type="entry name" value="Radical SAM enzymes"/>
    <property type="match status" value="1"/>
</dbReference>
<evidence type="ECO:0000256" key="1">
    <source>
        <dbReference type="ARBA" id="ARBA00001966"/>
    </source>
</evidence>
<protein>
    <submittedName>
        <fullName evidence="7">Radical SAM/Cys-rich domain-containing protein</fullName>
    </submittedName>
</protein>
<name>A0A1T4VKK1_9BACT</name>
<dbReference type="GO" id="GO:0046872">
    <property type="term" value="F:metal ion binding"/>
    <property type="evidence" value="ECO:0007669"/>
    <property type="project" value="UniProtKB-KW"/>
</dbReference>
<dbReference type="InterPro" id="IPR026351">
    <property type="entry name" value="rSAM_ArsS-like"/>
</dbReference>
<dbReference type="CDD" id="cd01335">
    <property type="entry name" value="Radical_SAM"/>
    <property type="match status" value="1"/>
</dbReference>
<dbReference type="RefSeq" id="WP_078683844.1">
    <property type="nucleotide sequence ID" value="NZ_FUYA01000001.1"/>
</dbReference>
<dbReference type="Gene3D" id="3.20.20.70">
    <property type="entry name" value="Aldolase class I"/>
    <property type="match status" value="1"/>
</dbReference>
<dbReference type="EMBL" id="FUYA01000001">
    <property type="protein sequence ID" value="SKA65469.1"/>
    <property type="molecule type" value="Genomic_DNA"/>
</dbReference>
<keyword evidence="3" id="KW-0479">Metal-binding</keyword>
<dbReference type="InterPro" id="IPR013785">
    <property type="entry name" value="Aldolase_TIM"/>
</dbReference>
<dbReference type="STRING" id="1121442.SAMN02745702_00552"/>
<dbReference type="InterPro" id="IPR058240">
    <property type="entry name" value="rSAM_sf"/>
</dbReference>
<dbReference type="InterPro" id="IPR007197">
    <property type="entry name" value="rSAM"/>
</dbReference>
<dbReference type="PANTHER" id="PTHR43728">
    <property type="entry name" value="SLR0304 PROTEIN"/>
    <property type="match status" value="1"/>
</dbReference>
<dbReference type="Pfam" id="PF12345">
    <property type="entry name" value="DUF3641"/>
    <property type="match status" value="1"/>
</dbReference>
<dbReference type="PANTHER" id="PTHR43728:SF1">
    <property type="entry name" value="FE-S OXIDOREDUCTASE"/>
    <property type="match status" value="1"/>
</dbReference>
<dbReference type="OrthoDB" id="9810775at2"/>
<dbReference type="InterPro" id="IPR024521">
    <property type="entry name" value="ArsS-like_C"/>
</dbReference>
<evidence type="ECO:0000256" key="2">
    <source>
        <dbReference type="ARBA" id="ARBA00022691"/>
    </source>
</evidence>
<evidence type="ECO:0000256" key="5">
    <source>
        <dbReference type="ARBA" id="ARBA00023014"/>
    </source>
</evidence>